<accession>A0A6I4UU97</accession>
<dbReference type="InterPro" id="IPR011105">
    <property type="entry name" value="Cell_wall_hydrolase_SleB"/>
</dbReference>
<dbReference type="GO" id="GO:0016787">
    <property type="term" value="F:hydrolase activity"/>
    <property type="evidence" value="ECO:0007669"/>
    <property type="project" value="UniProtKB-KW"/>
</dbReference>
<evidence type="ECO:0000313" key="3">
    <source>
        <dbReference type="Proteomes" id="UP000469159"/>
    </source>
</evidence>
<dbReference type="RefSeq" id="WP_160746227.1">
    <property type="nucleotide sequence ID" value="NZ_WTYK01000003.1"/>
</dbReference>
<evidence type="ECO:0000259" key="1">
    <source>
        <dbReference type="Pfam" id="PF07486"/>
    </source>
</evidence>
<dbReference type="OrthoDB" id="9785345at2"/>
<comment type="caution">
    <text evidence="2">The sequence shown here is derived from an EMBL/GenBank/DDBJ whole genome shotgun (WGS) entry which is preliminary data.</text>
</comment>
<keyword evidence="2" id="KW-0378">Hydrolase</keyword>
<proteinExistence type="predicted"/>
<organism evidence="2 3">
    <name type="scientific">Croceibacterium soli</name>
    <dbReference type="NCBI Taxonomy" id="1739690"/>
    <lineage>
        <taxon>Bacteria</taxon>
        <taxon>Pseudomonadati</taxon>
        <taxon>Pseudomonadota</taxon>
        <taxon>Alphaproteobacteria</taxon>
        <taxon>Sphingomonadales</taxon>
        <taxon>Erythrobacteraceae</taxon>
        <taxon>Croceibacterium</taxon>
    </lineage>
</organism>
<evidence type="ECO:0000313" key="2">
    <source>
        <dbReference type="EMBL" id="MXP41374.1"/>
    </source>
</evidence>
<gene>
    <name evidence="2" type="ORF">GRI75_06930</name>
</gene>
<dbReference type="Pfam" id="PF07486">
    <property type="entry name" value="Hydrolase_2"/>
    <property type="match status" value="1"/>
</dbReference>
<protein>
    <submittedName>
        <fullName evidence="2">Cell wall hydrolase</fullName>
    </submittedName>
</protein>
<sequence>MITRQYTDLLRTIAGREDTRPGLPAWGFRLAFVAAVFVIPQSSAIRGSDLPELPGEPASAVHVMAPFVTSVAAVRARIRGDALAKTVETPPAAAFAFQGSETDRARAIECLAAAAWYEAGPDPAGQRSVMQVVLNRVNHWAFPKSVCGVVFQGSQRTTGCQFTFTCDGSLLRRRPSAAALHAARTLAAAALDGAVDESVGRATHYHADYVAPRWRLEMRTLGIVGRHIFYSWGGMRGALSTAGNAGPEADFVTLAARTPPPAPRIGGTADGAPSTSDLPGTTQAFTAPATGGAVVQAANVALPATSAQFLKVDLGGASGRWAVEALGRCAGRRACQVLGYPSSELVERNRAVLAPERDRPAFVFVRDPASGMDVALWDCDKVARPDKKECLPEDRDRLVRIMRERMS</sequence>
<feature type="domain" description="Cell wall hydrolase SleB" evidence="1">
    <location>
        <begin position="124"/>
        <end position="230"/>
    </location>
</feature>
<dbReference type="Proteomes" id="UP000469159">
    <property type="component" value="Unassembled WGS sequence"/>
</dbReference>
<name>A0A6I4UU97_9SPHN</name>
<dbReference type="EMBL" id="WTYK01000003">
    <property type="protein sequence ID" value="MXP41374.1"/>
    <property type="molecule type" value="Genomic_DNA"/>
</dbReference>
<dbReference type="Gene3D" id="1.10.10.2520">
    <property type="entry name" value="Cell wall hydrolase SleB, domain 1"/>
    <property type="match status" value="1"/>
</dbReference>
<dbReference type="InterPro" id="IPR042047">
    <property type="entry name" value="SleB_dom1"/>
</dbReference>
<dbReference type="AlphaFoldDB" id="A0A6I4UU97"/>
<reference evidence="2 3" key="1">
    <citation type="submission" date="2019-12" db="EMBL/GenBank/DDBJ databases">
        <title>Genomic-based taxomic classification of the family Erythrobacteraceae.</title>
        <authorList>
            <person name="Xu L."/>
        </authorList>
    </citation>
    <scope>NUCLEOTIDE SEQUENCE [LARGE SCALE GENOMIC DNA]</scope>
    <source>
        <strain evidence="2 3">MCCC 1K02066</strain>
    </source>
</reference>
<keyword evidence="3" id="KW-1185">Reference proteome</keyword>